<dbReference type="GO" id="GO:0016791">
    <property type="term" value="F:phosphatase activity"/>
    <property type="evidence" value="ECO:0007669"/>
    <property type="project" value="TreeGrafter"/>
</dbReference>
<dbReference type="InterPro" id="IPR052016">
    <property type="entry name" value="Bact_Sigma-Reg"/>
</dbReference>
<sequence>MSEDDKKQILKVLSGAIQRETGAFNFYSKKGEDLALPPGVRGLLTRLAEEERRHRRLLLNEYLSVKKGWHEGEKREKGRTLSFSIPEQLTLTPLEVSSGLDTAAVSLPSRLVGGDNVLSFVLRGPGGEETITALLLYDVMGHSLETTEINGLAARLVGEHGEMSGSSRVEAEQMSPKRLVGLLNRNIYEKYGGQGVFLTMICVLFDLEEGVFMYTCAGHEPPFVVLDGGKAASLLNTQLIAGIDPEYSYREHEVPFGGGDLLCIFSDGIIEAKNGKGEYFGREGVKRILEENAERSPRDIIEAVLEGVGRFLGDNQLEDEVSIVVVKSKGEQP</sequence>
<dbReference type="InterPro" id="IPR009078">
    <property type="entry name" value="Ferritin-like_SF"/>
</dbReference>
<dbReference type="AlphaFoldDB" id="A0A7V2F3M5"/>
<organism evidence="3">
    <name type="scientific">Eiseniibacteriota bacterium</name>
    <dbReference type="NCBI Taxonomy" id="2212470"/>
    <lineage>
        <taxon>Bacteria</taxon>
        <taxon>Candidatus Eiseniibacteriota</taxon>
    </lineage>
</organism>
<dbReference type="InterPro" id="IPR012347">
    <property type="entry name" value="Ferritin-like"/>
</dbReference>
<dbReference type="GO" id="GO:0016491">
    <property type="term" value="F:oxidoreductase activity"/>
    <property type="evidence" value="ECO:0007669"/>
    <property type="project" value="InterPro"/>
</dbReference>
<dbReference type="PANTHER" id="PTHR43156">
    <property type="entry name" value="STAGE II SPORULATION PROTEIN E-RELATED"/>
    <property type="match status" value="1"/>
</dbReference>
<accession>A0A7V2F3M5</accession>
<dbReference type="InterPro" id="IPR001932">
    <property type="entry name" value="PPM-type_phosphatase-like_dom"/>
</dbReference>
<dbReference type="Pfam" id="PF02915">
    <property type="entry name" value="Rubrerythrin"/>
    <property type="match status" value="1"/>
</dbReference>
<dbReference type="Gene3D" id="3.60.40.10">
    <property type="entry name" value="PPM-type phosphatase domain"/>
    <property type="match status" value="1"/>
</dbReference>
<proteinExistence type="predicted"/>
<evidence type="ECO:0000256" key="1">
    <source>
        <dbReference type="ARBA" id="ARBA00022801"/>
    </source>
</evidence>
<evidence type="ECO:0000313" key="3">
    <source>
        <dbReference type="EMBL" id="HER43638.1"/>
    </source>
</evidence>
<dbReference type="EMBL" id="DSEC01000295">
    <property type="protein sequence ID" value="HER43638.1"/>
    <property type="molecule type" value="Genomic_DNA"/>
</dbReference>
<protein>
    <recommendedName>
        <fullName evidence="2">PPM-type phosphatase domain-containing protein</fullName>
    </recommendedName>
</protein>
<name>A0A7V2F3M5_UNCEI</name>
<dbReference type="InterPro" id="IPR036457">
    <property type="entry name" value="PPM-type-like_dom_sf"/>
</dbReference>
<dbReference type="Proteomes" id="UP000886069">
    <property type="component" value="Unassembled WGS sequence"/>
</dbReference>
<dbReference type="GO" id="GO:0046872">
    <property type="term" value="F:metal ion binding"/>
    <property type="evidence" value="ECO:0007669"/>
    <property type="project" value="InterPro"/>
</dbReference>
<gene>
    <name evidence="3" type="ORF">ENO08_04175</name>
</gene>
<feature type="domain" description="PPM-type phosphatase" evidence="2">
    <location>
        <begin position="97"/>
        <end position="328"/>
    </location>
</feature>
<dbReference type="Pfam" id="PF07228">
    <property type="entry name" value="SpoIIE"/>
    <property type="match status" value="1"/>
</dbReference>
<dbReference type="SUPFAM" id="SSF47240">
    <property type="entry name" value="Ferritin-like"/>
    <property type="match status" value="1"/>
</dbReference>
<dbReference type="SMART" id="SM00331">
    <property type="entry name" value="PP2C_SIG"/>
    <property type="match status" value="1"/>
</dbReference>
<comment type="caution">
    <text evidence="3">The sequence shown here is derived from an EMBL/GenBank/DDBJ whole genome shotgun (WGS) entry which is preliminary data.</text>
</comment>
<dbReference type="PANTHER" id="PTHR43156:SF2">
    <property type="entry name" value="STAGE II SPORULATION PROTEIN E"/>
    <property type="match status" value="1"/>
</dbReference>
<evidence type="ECO:0000259" key="2">
    <source>
        <dbReference type="SMART" id="SM00331"/>
    </source>
</evidence>
<reference evidence="3" key="1">
    <citation type="journal article" date="2020" name="mSystems">
        <title>Genome- and Community-Level Interaction Insights into Carbon Utilization and Element Cycling Functions of Hydrothermarchaeota in Hydrothermal Sediment.</title>
        <authorList>
            <person name="Zhou Z."/>
            <person name="Liu Y."/>
            <person name="Xu W."/>
            <person name="Pan J."/>
            <person name="Luo Z.H."/>
            <person name="Li M."/>
        </authorList>
    </citation>
    <scope>NUCLEOTIDE SEQUENCE [LARGE SCALE GENOMIC DNA]</scope>
    <source>
        <strain evidence="3">SpSt-1233</strain>
    </source>
</reference>
<dbReference type="InterPro" id="IPR003251">
    <property type="entry name" value="Rr_diiron-bd_dom"/>
</dbReference>
<dbReference type="Gene3D" id="1.20.1260.10">
    <property type="match status" value="1"/>
</dbReference>
<keyword evidence="1" id="KW-0378">Hydrolase</keyword>